<reference evidence="1 2" key="1">
    <citation type="journal article" date="2012" name="J. Bacteriol.">
        <title>Draft Genome Sequences for Two Metal-Reducing Pelosinus fermentans Strains Isolated from a Cr(VI)-Contaminated Site and for Type Strain R7.</title>
        <authorList>
            <person name="Brown S.D."/>
            <person name="Podar M."/>
            <person name="Klingeman D.M."/>
            <person name="Johnson C.M."/>
            <person name="Yang Z.K."/>
            <person name="Utturkar S.M."/>
            <person name="Land M.L."/>
            <person name="Mosher J.J."/>
            <person name="Hurt R.A.Jr."/>
            <person name="Phelps T.J."/>
            <person name="Palumbo A.V."/>
            <person name="Arkin A.P."/>
            <person name="Hazen T.C."/>
            <person name="Elias D.A."/>
        </authorList>
    </citation>
    <scope>NUCLEOTIDE SEQUENCE [LARGE SCALE GENOMIC DNA]</scope>
    <source>
        <strain evidence="1 2">B4</strain>
    </source>
</reference>
<evidence type="ECO:0000313" key="2">
    <source>
        <dbReference type="Proteomes" id="UP000004324"/>
    </source>
</evidence>
<dbReference type="Proteomes" id="UP000004324">
    <property type="component" value="Unassembled WGS sequence"/>
</dbReference>
<dbReference type="AlphaFoldDB" id="I8RK10"/>
<gene>
    <name evidence="1" type="ORF">FB4_3128</name>
</gene>
<comment type="caution">
    <text evidence="1">The sequence shown here is derived from an EMBL/GenBank/DDBJ whole genome shotgun (WGS) entry which is preliminary data.</text>
</comment>
<dbReference type="InterPro" id="IPR012851">
    <property type="entry name" value="Spore_coat_CotF-like"/>
</dbReference>
<dbReference type="PATRIC" id="fig|1149862.3.peg.2091"/>
<proteinExistence type="predicted"/>
<dbReference type="InterPro" id="IPR012347">
    <property type="entry name" value="Ferritin-like"/>
</dbReference>
<name>I8RK10_9FIRM</name>
<organism evidence="1 2">
    <name type="scientific">Pelosinus fermentans B4</name>
    <dbReference type="NCBI Taxonomy" id="1149862"/>
    <lineage>
        <taxon>Bacteria</taxon>
        <taxon>Bacillati</taxon>
        <taxon>Bacillota</taxon>
        <taxon>Negativicutes</taxon>
        <taxon>Selenomonadales</taxon>
        <taxon>Sporomusaceae</taxon>
        <taxon>Pelosinus</taxon>
    </lineage>
</organism>
<keyword evidence="2" id="KW-1185">Reference proteome</keyword>
<dbReference type="EMBL" id="AKVJ01000024">
    <property type="protein sequence ID" value="EIW18625.1"/>
    <property type="molecule type" value="Genomic_DNA"/>
</dbReference>
<dbReference type="Pfam" id="PF07875">
    <property type="entry name" value="Coat_F"/>
    <property type="match status" value="1"/>
</dbReference>
<protein>
    <submittedName>
        <fullName evidence="1">Coat F domain protein</fullName>
    </submittedName>
</protein>
<sequence>MAQAGQQNQQQQGLNGQGSQFADQDILQLALNESKHLAESINSYILEAANEQLRKDYMNVLGDVYSQQKQIFDVMQQKGFYNVENATAQQINKAQSKFSS</sequence>
<accession>I8RK10</accession>
<evidence type="ECO:0000313" key="1">
    <source>
        <dbReference type="EMBL" id="EIW18625.1"/>
    </source>
</evidence>
<dbReference type="OrthoDB" id="1685263at2"/>
<dbReference type="RefSeq" id="WP_007933806.1">
    <property type="nucleotide sequence ID" value="NZ_AKVJ01000024.1"/>
</dbReference>
<dbReference type="Gene3D" id="1.20.1260.10">
    <property type="match status" value="1"/>
</dbReference>